<comment type="caution">
    <text evidence="2">The sequence shown here is derived from an EMBL/GenBank/DDBJ whole genome shotgun (WGS) entry which is preliminary data.</text>
</comment>
<feature type="compositionally biased region" description="Low complexity" evidence="1">
    <location>
        <begin position="60"/>
        <end position="71"/>
    </location>
</feature>
<reference evidence="3" key="1">
    <citation type="journal article" date="2019" name="Int. J. Syst. Evol. Microbiol.">
        <title>The Global Catalogue of Microorganisms (GCM) 10K type strain sequencing project: providing services to taxonomists for standard genome sequencing and annotation.</title>
        <authorList>
            <consortium name="The Broad Institute Genomics Platform"/>
            <consortium name="The Broad Institute Genome Sequencing Center for Infectious Disease"/>
            <person name="Wu L."/>
            <person name="Ma J."/>
        </authorList>
    </citation>
    <scope>NUCLEOTIDE SEQUENCE [LARGE SCALE GENOMIC DNA]</scope>
    <source>
        <strain evidence="3">CGMCC 1.16326</strain>
    </source>
</reference>
<keyword evidence="3" id="KW-1185">Reference proteome</keyword>
<proteinExistence type="predicted"/>
<organism evidence="2 3">
    <name type="scientific">Bosea vestrisii</name>
    <dbReference type="NCBI Taxonomy" id="151416"/>
    <lineage>
        <taxon>Bacteria</taxon>
        <taxon>Pseudomonadati</taxon>
        <taxon>Pseudomonadota</taxon>
        <taxon>Alphaproteobacteria</taxon>
        <taxon>Hyphomicrobiales</taxon>
        <taxon>Boseaceae</taxon>
        <taxon>Bosea</taxon>
    </lineage>
</organism>
<name>A0ABW0HC36_9HYPH</name>
<protein>
    <submittedName>
        <fullName evidence="2">DUF1178 family protein</fullName>
    </submittedName>
</protein>
<dbReference type="InterPro" id="IPR009562">
    <property type="entry name" value="DUF1178"/>
</dbReference>
<evidence type="ECO:0000256" key="1">
    <source>
        <dbReference type="SAM" id="MobiDB-lite"/>
    </source>
</evidence>
<feature type="compositionally biased region" description="Pro residues" evidence="1">
    <location>
        <begin position="72"/>
        <end position="82"/>
    </location>
</feature>
<evidence type="ECO:0000313" key="3">
    <source>
        <dbReference type="Proteomes" id="UP001596104"/>
    </source>
</evidence>
<dbReference type="Proteomes" id="UP001596104">
    <property type="component" value="Unassembled WGS sequence"/>
</dbReference>
<evidence type="ECO:0000313" key="2">
    <source>
        <dbReference type="EMBL" id="MFC5393947.1"/>
    </source>
</evidence>
<sequence length="165" mass="17849">MIRYTLICDNAHEFESWFASSGSFDEQAKRGFVTCPVCDSAKVERAVMAPAVARTDRGPRPAALAPEAAAPSPIPAPSPAPTAQPAALMGEKEMAFRAMLTALHEHVAANAEPVGKRFAEEALKIHHGESENRAIYGEASFDDARMLHEEGVEFLPLPRLPEGRN</sequence>
<dbReference type="Pfam" id="PF06676">
    <property type="entry name" value="DUF1178"/>
    <property type="match status" value="1"/>
</dbReference>
<dbReference type="PIRSF" id="PIRSF032131">
    <property type="entry name" value="UCP032131"/>
    <property type="match status" value="1"/>
</dbReference>
<feature type="region of interest" description="Disordered" evidence="1">
    <location>
        <begin position="52"/>
        <end position="85"/>
    </location>
</feature>
<gene>
    <name evidence="2" type="ORF">ACFPPC_14975</name>
</gene>
<accession>A0ABW0HC36</accession>
<dbReference type="EMBL" id="JBHSLV010000025">
    <property type="protein sequence ID" value="MFC5393947.1"/>
    <property type="molecule type" value="Genomic_DNA"/>
</dbReference>
<dbReference type="RefSeq" id="WP_377009014.1">
    <property type="nucleotide sequence ID" value="NZ_JBHSLV010000025.1"/>
</dbReference>